<dbReference type="AlphaFoldDB" id="A0A0F8Z489"/>
<comment type="caution">
    <text evidence="1">The sequence shown here is derived from an EMBL/GenBank/DDBJ whole genome shotgun (WGS) entry which is preliminary data.</text>
</comment>
<proteinExistence type="predicted"/>
<name>A0A0F8Z489_9ZZZZ</name>
<feature type="non-terminal residue" evidence="1">
    <location>
        <position position="351"/>
    </location>
</feature>
<accession>A0A0F8Z489</accession>
<dbReference type="InterPro" id="IPR006944">
    <property type="entry name" value="Phage/GTA_portal"/>
</dbReference>
<sequence>MFERARSWASWKMLPDEMKQLADNDISGTFMNNILGGSRFGGTAVPAGTKELLDAYTKMPWLRAVVHKVSLAVGMTTWTLHIARKKGDVQPVRIMKFQYGTKQVRHRLMKQTADTIEVEEIFDHPLLALLNSGSMILPGTTNMRMAQMYLDLVGEGVQLKERGVLKNERTERNTVIGLVNIPPHWVRKLPTPRDPNYGIEFARTGTVEEVPVEDVIFYRDPNPVDPFGRGSGTARVLSDELQANEAASRTIRSRLENNAIPPFIAMPADGADTPGKAQMERVREDWQRRLRGPTKTGFVHFLMARFKFEKMGNTFEELSLIPLLKNQRDTIIQVYGVPPEILGILESSNRA</sequence>
<organism evidence="1">
    <name type="scientific">marine sediment metagenome</name>
    <dbReference type="NCBI Taxonomy" id="412755"/>
    <lineage>
        <taxon>unclassified sequences</taxon>
        <taxon>metagenomes</taxon>
        <taxon>ecological metagenomes</taxon>
    </lineage>
</organism>
<evidence type="ECO:0008006" key="2">
    <source>
        <dbReference type="Google" id="ProtNLM"/>
    </source>
</evidence>
<gene>
    <name evidence="1" type="ORF">LCGC14_2741630</name>
</gene>
<dbReference type="EMBL" id="LAZR01049885">
    <property type="protein sequence ID" value="KKK88587.1"/>
    <property type="molecule type" value="Genomic_DNA"/>
</dbReference>
<protein>
    <recommendedName>
        <fullName evidence="2">Phage portal protein</fullName>
    </recommendedName>
</protein>
<evidence type="ECO:0000313" key="1">
    <source>
        <dbReference type="EMBL" id="KKK88587.1"/>
    </source>
</evidence>
<dbReference type="Pfam" id="PF04860">
    <property type="entry name" value="Phage_portal"/>
    <property type="match status" value="1"/>
</dbReference>
<reference evidence="1" key="1">
    <citation type="journal article" date="2015" name="Nature">
        <title>Complex archaea that bridge the gap between prokaryotes and eukaryotes.</title>
        <authorList>
            <person name="Spang A."/>
            <person name="Saw J.H."/>
            <person name="Jorgensen S.L."/>
            <person name="Zaremba-Niedzwiedzka K."/>
            <person name="Martijn J."/>
            <person name="Lind A.E."/>
            <person name="van Eijk R."/>
            <person name="Schleper C."/>
            <person name="Guy L."/>
            <person name="Ettema T.J."/>
        </authorList>
    </citation>
    <scope>NUCLEOTIDE SEQUENCE</scope>
</reference>